<dbReference type="AlphaFoldDB" id="A0AB39MEW2"/>
<dbReference type="RefSeq" id="WP_369190198.1">
    <property type="nucleotide sequence ID" value="NZ_CP163431.1"/>
</dbReference>
<accession>A0AB39MEW2</accession>
<protein>
    <submittedName>
        <fullName evidence="1">Uncharacterized protein</fullName>
    </submittedName>
</protein>
<sequence>MGVQKTTTRAITAGISWAALFAGVEIGYELIRYGKVNPESLNFFIGPIVGFLGGFAGTKWGKNEAANYGPSDR</sequence>
<evidence type="ECO:0000313" key="1">
    <source>
        <dbReference type="EMBL" id="XDQ04693.1"/>
    </source>
</evidence>
<proteinExistence type="predicted"/>
<reference evidence="1" key="1">
    <citation type="submission" date="2024-07" db="EMBL/GenBank/DDBJ databases">
        <authorList>
            <person name="Yu S.T."/>
        </authorList>
    </citation>
    <scope>NUCLEOTIDE SEQUENCE</scope>
    <source>
        <strain evidence="1">R08</strain>
    </source>
</reference>
<name>A0AB39MEW2_9ACTN</name>
<organism evidence="1">
    <name type="scientific">Streptomyces sp. R08</name>
    <dbReference type="NCBI Taxonomy" id="3238624"/>
    <lineage>
        <taxon>Bacteria</taxon>
        <taxon>Bacillati</taxon>
        <taxon>Actinomycetota</taxon>
        <taxon>Actinomycetes</taxon>
        <taxon>Kitasatosporales</taxon>
        <taxon>Streptomycetaceae</taxon>
        <taxon>Streptomyces</taxon>
    </lineage>
</organism>
<dbReference type="EMBL" id="CP163431">
    <property type="protein sequence ID" value="XDQ04693.1"/>
    <property type="molecule type" value="Genomic_DNA"/>
</dbReference>
<gene>
    <name evidence="1" type="ORF">AB5J58_33115</name>
</gene>